<comment type="caution">
    <text evidence="1">The sequence shown here is derived from an EMBL/GenBank/DDBJ whole genome shotgun (WGS) entry which is preliminary data.</text>
</comment>
<accession>X0Y3I1</accession>
<proteinExistence type="predicted"/>
<dbReference type="AlphaFoldDB" id="X0Y3I1"/>
<protein>
    <submittedName>
        <fullName evidence="1">Uncharacterized protein</fullName>
    </submittedName>
</protein>
<sequence>LGQVFGVLLTAEEKSEITGVLRIEVERLREREDLK</sequence>
<evidence type="ECO:0000313" key="1">
    <source>
        <dbReference type="EMBL" id="GAG50295.1"/>
    </source>
</evidence>
<feature type="non-terminal residue" evidence="1">
    <location>
        <position position="1"/>
    </location>
</feature>
<organism evidence="1">
    <name type="scientific">marine sediment metagenome</name>
    <dbReference type="NCBI Taxonomy" id="412755"/>
    <lineage>
        <taxon>unclassified sequences</taxon>
        <taxon>metagenomes</taxon>
        <taxon>ecological metagenomes</taxon>
    </lineage>
</organism>
<name>X0Y3I1_9ZZZZ</name>
<dbReference type="EMBL" id="BARS01050649">
    <property type="protein sequence ID" value="GAG50295.1"/>
    <property type="molecule type" value="Genomic_DNA"/>
</dbReference>
<gene>
    <name evidence="1" type="ORF">S01H1_75571</name>
</gene>
<reference evidence="1" key="1">
    <citation type="journal article" date="2014" name="Front. Microbiol.">
        <title>High frequency of phylogenetically diverse reductive dehalogenase-homologous genes in deep subseafloor sedimentary metagenomes.</title>
        <authorList>
            <person name="Kawai M."/>
            <person name="Futagami T."/>
            <person name="Toyoda A."/>
            <person name="Takaki Y."/>
            <person name="Nishi S."/>
            <person name="Hori S."/>
            <person name="Arai W."/>
            <person name="Tsubouchi T."/>
            <person name="Morono Y."/>
            <person name="Uchiyama I."/>
            <person name="Ito T."/>
            <person name="Fujiyama A."/>
            <person name="Inagaki F."/>
            <person name="Takami H."/>
        </authorList>
    </citation>
    <scope>NUCLEOTIDE SEQUENCE</scope>
    <source>
        <strain evidence="1">Expedition CK06-06</strain>
    </source>
</reference>